<organism evidence="1 2">
    <name type="scientific">Alkalibacter rhizosphaerae</name>
    <dbReference type="NCBI Taxonomy" id="2815577"/>
    <lineage>
        <taxon>Bacteria</taxon>
        <taxon>Bacillati</taxon>
        <taxon>Bacillota</taxon>
        <taxon>Clostridia</taxon>
        <taxon>Eubacteriales</taxon>
        <taxon>Eubacteriaceae</taxon>
        <taxon>Alkalibacter</taxon>
    </lineage>
</organism>
<sequence>MNTSIDELLYNISVFNYRLDSIKTENERAIIDYCLELERYLYDYGLICRRYQVYQQAWESFERDEKRNPNEKTLYELFIYLFIYSREEHMSGGYGGSYVRAFQNGTIPDIVRGLKIKLEEKANIENNVSDSLNSIGIAGENFVVAELTRRGYIALSTSKNTKGIDILVSDKVGEHTAAIQVKTCNNEKQLKWKLSNKTEQNFSRNLYYVFVNMNQGKQPTYYVVPSQYVAFRVKQDYEEWLATPGKNGKKHNETTMRTFEFVDQEEAMQYKDAWVLL</sequence>
<keyword evidence="2" id="KW-1185">Reference proteome</keyword>
<reference evidence="1" key="1">
    <citation type="submission" date="2021-03" db="EMBL/GenBank/DDBJ databases">
        <title>Alkalibacter marinus sp. nov., isolated from tidal flat sediment.</title>
        <authorList>
            <person name="Namirimu T."/>
            <person name="Yang J.-A."/>
            <person name="Yang S.-H."/>
            <person name="Kim Y.-J."/>
            <person name="Kwon K.K."/>
        </authorList>
    </citation>
    <scope>NUCLEOTIDE SEQUENCE</scope>
    <source>
        <strain evidence="1">ES005</strain>
    </source>
</reference>
<dbReference type="RefSeq" id="WP_207300854.1">
    <property type="nucleotide sequence ID" value="NZ_CP071444.1"/>
</dbReference>
<evidence type="ECO:0000313" key="2">
    <source>
        <dbReference type="Proteomes" id="UP000663499"/>
    </source>
</evidence>
<dbReference type="Gene3D" id="3.40.1350.10">
    <property type="match status" value="1"/>
</dbReference>
<dbReference type="Proteomes" id="UP000663499">
    <property type="component" value="Chromosome"/>
</dbReference>
<protein>
    <submittedName>
        <fullName evidence="1">Uncharacterized protein</fullName>
    </submittedName>
</protein>
<evidence type="ECO:0000313" key="1">
    <source>
        <dbReference type="EMBL" id="QSX09523.1"/>
    </source>
</evidence>
<gene>
    <name evidence="1" type="ORF">J0B03_05525</name>
</gene>
<dbReference type="GO" id="GO:0003676">
    <property type="term" value="F:nucleic acid binding"/>
    <property type="evidence" value="ECO:0007669"/>
    <property type="project" value="InterPro"/>
</dbReference>
<dbReference type="EMBL" id="CP071444">
    <property type="protein sequence ID" value="QSX09523.1"/>
    <property type="molecule type" value="Genomic_DNA"/>
</dbReference>
<accession>A0A974XGS1</accession>
<dbReference type="InterPro" id="IPR011856">
    <property type="entry name" value="tRNA_endonuc-like_dom_sf"/>
</dbReference>
<dbReference type="AlphaFoldDB" id="A0A974XGS1"/>
<name>A0A974XGS1_9FIRM</name>
<dbReference type="KEGG" id="alka:J0B03_05525"/>
<proteinExistence type="predicted"/>